<accession>A0A1E5UJE6</accession>
<comment type="similarity">
    <text evidence="2">Belongs to the major facilitator superfamily. Sugar transporter (TC 2.A.1.1) family.</text>
</comment>
<dbReference type="GO" id="GO:0015144">
    <property type="term" value="F:carbohydrate transmembrane transporter activity"/>
    <property type="evidence" value="ECO:0007669"/>
    <property type="project" value="InterPro"/>
</dbReference>
<keyword evidence="6 7" id="KW-0472">Membrane</keyword>
<dbReference type="AlphaFoldDB" id="A0A1E5UJE6"/>
<evidence type="ECO:0000256" key="6">
    <source>
        <dbReference type="ARBA" id="ARBA00023136"/>
    </source>
</evidence>
<dbReference type="STRING" id="888268.A0A1E5UJE6"/>
<gene>
    <name evidence="8" type="ORF">BAE44_0026065</name>
</gene>
<dbReference type="Pfam" id="PF00083">
    <property type="entry name" value="Sugar_tr"/>
    <property type="match status" value="2"/>
</dbReference>
<dbReference type="Proteomes" id="UP000095767">
    <property type="component" value="Unassembled WGS sequence"/>
</dbReference>
<keyword evidence="3" id="KW-0813">Transport</keyword>
<dbReference type="PANTHER" id="PTHR23500:SF478">
    <property type="entry name" value="OS07G0131250 PROTEIN"/>
    <property type="match status" value="1"/>
</dbReference>
<evidence type="ECO:0000256" key="3">
    <source>
        <dbReference type="ARBA" id="ARBA00022448"/>
    </source>
</evidence>
<evidence type="ECO:0000256" key="7">
    <source>
        <dbReference type="SAM" id="Phobius"/>
    </source>
</evidence>
<dbReference type="OrthoDB" id="784158at2759"/>
<keyword evidence="5 7" id="KW-1133">Transmembrane helix</keyword>
<evidence type="ECO:0000256" key="2">
    <source>
        <dbReference type="ARBA" id="ARBA00010992"/>
    </source>
</evidence>
<reference evidence="8 9" key="1">
    <citation type="submission" date="2016-09" db="EMBL/GenBank/DDBJ databases">
        <title>The draft genome of Dichanthelium oligosanthes: A C3 panicoid grass species.</title>
        <authorList>
            <person name="Studer A.J."/>
            <person name="Schnable J.C."/>
            <person name="Brutnell T.P."/>
        </authorList>
    </citation>
    <scope>NUCLEOTIDE SEQUENCE [LARGE SCALE GENOMIC DNA]</scope>
    <source>
        <strain evidence="9">cv. Kellogg 1175</strain>
        <tissue evidence="8">Leaf</tissue>
    </source>
</reference>
<keyword evidence="4 7" id="KW-0812">Transmembrane</keyword>
<keyword evidence="9" id="KW-1185">Reference proteome</keyword>
<dbReference type="InterPro" id="IPR005828">
    <property type="entry name" value="MFS_sugar_transport-like"/>
</dbReference>
<dbReference type="InterPro" id="IPR036259">
    <property type="entry name" value="MFS_trans_sf"/>
</dbReference>
<comment type="caution">
    <text evidence="8">The sequence shown here is derived from an EMBL/GenBank/DDBJ whole genome shotgun (WGS) entry which is preliminary data.</text>
</comment>
<dbReference type="GO" id="GO:0016020">
    <property type="term" value="C:membrane"/>
    <property type="evidence" value="ECO:0007669"/>
    <property type="project" value="UniProtKB-SubCell"/>
</dbReference>
<dbReference type="Gene3D" id="1.20.1250.20">
    <property type="entry name" value="MFS general substrate transporter like domains"/>
    <property type="match status" value="2"/>
</dbReference>
<protein>
    <recommendedName>
        <fullName evidence="10">Major facilitator superfamily (MFS) profile domain-containing protein</fullName>
    </recommendedName>
</protein>
<evidence type="ECO:0000313" key="8">
    <source>
        <dbReference type="EMBL" id="OEL12915.1"/>
    </source>
</evidence>
<evidence type="ECO:0000256" key="1">
    <source>
        <dbReference type="ARBA" id="ARBA00004370"/>
    </source>
</evidence>
<name>A0A1E5UJE6_9POAL</name>
<comment type="subcellular location">
    <subcellularLocation>
        <location evidence="1">Membrane</location>
    </subcellularLocation>
</comment>
<dbReference type="InterPro" id="IPR045262">
    <property type="entry name" value="STP/PLT_plant"/>
</dbReference>
<sequence>MAPPSRRGAFSNGFQLCFGLGSLTAHLVNFGTEKTEGGLVQQGEDRHNVRALLRKIRGADYKGAENELDDIVAADRSKATAWLVQVLLRTIGMGESAALLPVVIKQTVVVGPTLASMFAVDHFGRRILFLAGGAQMLVSQVLIGGIMVTQLGDQGESFLAMLCHMKAGIFFFFAAWLVVMTIFVYLLLPETKGLPIEQVERLWGHHCFVHTDESSNGEASIS</sequence>
<dbReference type="PANTHER" id="PTHR23500">
    <property type="entry name" value="SOLUTE CARRIER FAMILY 2, FACILITATED GLUCOSE TRANSPORTER"/>
    <property type="match status" value="1"/>
</dbReference>
<feature type="transmembrane region" description="Helical" evidence="7">
    <location>
        <begin position="127"/>
        <end position="148"/>
    </location>
</feature>
<evidence type="ECO:0000313" key="9">
    <source>
        <dbReference type="Proteomes" id="UP000095767"/>
    </source>
</evidence>
<evidence type="ECO:0000256" key="4">
    <source>
        <dbReference type="ARBA" id="ARBA00022692"/>
    </source>
</evidence>
<evidence type="ECO:0008006" key="10">
    <source>
        <dbReference type="Google" id="ProtNLM"/>
    </source>
</evidence>
<dbReference type="EMBL" id="LWDX02075424">
    <property type="protein sequence ID" value="OEL12915.1"/>
    <property type="molecule type" value="Genomic_DNA"/>
</dbReference>
<feature type="transmembrane region" description="Helical" evidence="7">
    <location>
        <begin position="168"/>
        <end position="188"/>
    </location>
</feature>
<evidence type="ECO:0000256" key="5">
    <source>
        <dbReference type="ARBA" id="ARBA00022989"/>
    </source>
</evidence>
<proteinExistence type="inferred from homology"/>
<organism evidence="8 9">
    <name type="scientific">Dichanthelium oligosanthes</name>
    <dbReference type="NCBI Taxonomy" id="888268"/>
    <lineage>
        <taxon>Eukaryota</taxon>
        <taxon>Viridiplantae</taxon>
        <taxon>Streptophyta</taxon>
        <taxon>Embryophyta</taxon>
        <taxon>Tracheophyta</taxon>
        <taxon>Spermatophyta</taxon>
        <taxon>Magnoliopsida</taxon>
        <taxon>Liliopsida</taxon>
        <taxon>Poales</taxon>
        <taxon>Poaceae</taxon>
        <taxon>PACMAD clade</taxon>
        <taxon>Panicoideae</taxon>
        <taxon>Panicodae</taxon>
        <taxon>Paniceae</taxon>
        <taxon>Dichantheliinae</taxon>
        <taxon>Dichanthelium</taxon>
    </lineage>
</organism>